<dbReference type="PANTHER" id="PTHR11496">
    <property type="entry name" value="ALCOHOL DEHYDROGENASE"/>
    <property type="match status" value="1"/>
</dbReference>
<dbReference type="InterPro" id="IPR039697">
    <property type="entry name" value="Alcohol_dehydrogenase_Fe"/>
</dbReference>
<dbReference type="Gene3D" id="1.20.1090.10">
    <property type="entry name" value="Dehydroquinate synthase-like - alpha domain"/>
    <property type="match status" value="1"/>
</dbReference>
<dbReference type="AlphaFoldDB" id="A0A252F6R5"/>
<dbReference type="GO" id="GO:0004022">
    <property type="term" value="F:alcohol dehydrogenase (NAD+) activity"/>
    <property type="evidence" value="ECO:0007669"/>
    <property type="project" value="TreeGrafter"/>
</dbReference>
<feature type="domain" description="Fe-containing alcohol dehydrogenase-like C-terminal" evidence="1">
    <location>
        <begin position="1"/>
        <end position="134"/>
    </location>
</feature>
<dbReference type="SUPFAM" id="SSF56796">
    <property type="entry name" value="Dehydroquinate synthase-like"/>
    <property type="match status" value="1"/>
</dbReference>
<dbReference type="EMBL" id="NHOC01000002">
    <property type="protein sequence ID" value="OUM21459.1"/>
    <property type="molecule type" value="Genomic_DNA"/>
</dbReference>
<name>A0A252F6R5_9FIRM</name>
<dbReference type="OrthoDB" id="5445534at2"/>
<proteinExistence type="predicted"/>
<gene>
    <name evidence="2" type="ORF">CBW42_02480</name>
</gene>
<organism evidence="2 3">
    <name type="scientific">Butyricicoccus porcorum</name>
    <dbReference type="NCBI Taxonomy" id="1945634"/>
    <lineage>
        <taxon>Bacteria</taxon>
        <taxon>Bacillati</taxon>
        <taxon>Bacillota</taxon>
        <taxon>Clostridia</taxon>
        <taxon>Eubacteriales</taxon>
        <taxon>Butyricicoccaceae</taxon>
        <taxon>Butyricicoccus</taxon>
    </lineage>
</organism>
<comment type="caution">
    <text evidence="2">The sequence shown here is derived from an EMBL/GenBank/DDBJ whole genome shotgun (WGS) entry which is preliminary data.</text>
</comment>
<accession>A0A252F6R5</accession>
<dbReference type="InterPro" id="IPR018211">
    <property type="entry name" value="ADH_Fe_CS"/>
</dbReference>
<evidence type="ECO:0000259" key="1">
    <source>
        <dbReference type="Pfam" id="PF25137"/>
    </source>
</evidence>
<keyword evidence="3" id="KW-1185">Reference proteome</keyword>
<dbReference type="InterPro" id="IPR056798">
    <property type="entry name" value="ADH_Fe_C"/>
</dbReference>
<sequence length="168" mass="17919">MLRAAYLAGAAFSKSYVGYVHAVAHSLGGRYNVPHGLANAVLLPYVLEAYGSKIHGKLHRLAVAAGVASASDTPQAGARAFLCAVRDMQRRLDIPKTIPEIRAEDIPALARTAEREANPLYPVPVLMDAAKLEAFYYSVMEDAYEAGRNSANCIGTAGVLCERKNTAG</sequence>
<evidence type="ECO:0000313" key="3">
    <source>
        <dbReference type="Proteomes" id="UP000194903"/>
    </source>
</evidence>
<dbReference type="RefSeq" id="WP_087017419.1">
    <property type="nucleotide sequence ID" value="NZ_CP178353.1"/>
</dbReference>
<dbReference type="PANTHER" id="PTHR11496:SF102">
    <property type="entry name" value="ALCOHOL DEHYDROGENASE 4"/>
    <property type="match status" value="1"/>
</dbReference>
<dbReference type="Proteomes" id="UP000194903">
    <property type="component" value="Unassembled WGS sequence"/>
</dbReference>
<reference evidence="2 3" key="1">
    <citation type="submission" date="2017-05" db="EMBL/GenBank/DDBJ databases">
        <title>Butyricicoccus porcorum sp. nov. a butyrate-producing bacterium from the swine intestinal tract.</title>
        <authorList>
            <person name="Trachsel J."/>
            <person name="Humphrey S."/>
            <person name="Allen H.K."/>
        </authorList>
    </citation>
    <scope>NUCLEOTIDE SEQUENCE [LARGE SCALE GENOMIC DNA]</scope>
    <source>
        <strain evidence="2">BB10</strain>
    </source>
</reference>
<protein>
    <recommendedName>
        <fullName evidence="1">Fe-containing alcohol dehydrogenase-like C-terminal domain-containing protein</fullName>
    </recommendedName>
</protein>
<evidence type="ECO:0000313" key="2">
    <source>
        <dbReference type="EMBL" id="OUM21459.1"/>
    </source>
</evidence>
<dbReference type="PROSITE" id="PS00060">
    <property type="entry name" value="ADH_IRON_2"/>
    <property type="match status" value="1"/>
</dbReference>
<dbReference type="Pfam" id="PF25137">
    <property type="entry name" value="ADH_Fe_C"/>
    <property type="match status" value="1"/>
</dbReference>
<dbReference type="GO" id="GO:0046872">
    <property type="term" value="F:metal ion binding"/>
    <property type="evidence" value="ECO:0007669"/>
    <property type="project" value="InterPro"/>
</dbReference>